<dbReference type="Proteomes" id="UP000002195">
    <property type="component" value="Unassembled WGS sequence"/>
</dbReference>
<dbReference type="HOGENOM" id="CLU_2908776_0_0_1"/>
<proteinExistence type="predicted"/>
<dbReference type="AlphaFoldDB" id="Q54M05"/>
<dbReference type="KEGG" id="ddi:DDB_G0286319"/>
<dbReference type="VEuPathDB" id="AmoebaDB:DDB_G0286319"/>
<dbReference type="PaxDb" id="44689-DDB0215881"/>
<accession>Q54M05</accession>
<protein>
    <submittedName>
        <fullName evidence="1">Uncharacterized protein</fullName>
    </submittedName>
</protein>
<reference evidence="1 2" key="1">
    <citation type="journal article" date="2005" name="Nature">
        <title>The genome of the social amoeba Dictyostelium discoideum.</title>
        <authorList>
            <consortium name="The Dictyostelium discoideum Sequencing Consortium"/>
            <person name="Eichinger L."/>
            <person name="Pachebat J.A."/>
            <person name="Glockner G."/>
            <person name="Rajandream M.A."/>
            <person name="Sucgang R."/>
            <person name="Berriman M."/>
            <person name="Song J."/>
            <person name="Olsen R."/>
            <person name="Szafranski K."/>
            <person name="Xu Q."/>
            <person name="Tunggal B."/>
            <person name="Kummerfeld S."/>
            <person name="Madera M."/>
            <person name="Konfortov B.A."/>
            <person name="Rivero F."/>
            <person name="Bankier A.T."/>
            <person name="Lehmann R."/>
            <person name="Hamlin N."/>
            <person name="Davies R."/>
            <person name="Gaudet P."/>
            <person name="Fey P."/>
            <person name="Pilcher K."/>
            <person name="Chen G."/>
            <person name="Saunders D."/>
            <person name="Sodergren E."/>
            <person name="Davis P."/>
            <person name="Kerhornou A."/>
            <person name="Nie X."/>
            <person name="Hall N."/>
            <person name="Anjard C."/>
            <person name="Hemphill L."/>
            <person name="Bason N."/>
            <person name="Farbrother P."/>
            <person name="Desany B."/>
            <person name="Just E."/>
            <person name="Morio T."/>
            <person name="Rost R."/>
            <person name="Churcher C."/>
            <person name="Cooper J."/>
            <person name="Haydock S."/>
            <person name="van Driessche N."/>
            <person name="Cronin A."/>
            <person name="Goodhead I."/>
            <person name="Muzny D."/>
            <person name="Mourier T."/>
            <person name="Pain A."/>
            <person name="Lu M."/>
            <person name="Harper D."/>
            <person name="Lindsay R."/>
            <person name="Hauser H."/>
            <person name="James K."/>
            <person name="Quiles M."/>
            <person name="Madan Babu M."/>
            <person name="Saito T."/>
            <person name="Buchrieser C."/>
            <person name="Wardroper A."/>
            <person name="Felder M."/>
            <person name="Thangavelu M."/>
            <person name="Johnson D."/>
            <person name="Knights A."/>
            <person name="Loulseged H."/>
            <person name="Mungall K."/>
            <person name="Oliver K."/>
            <person name="Price C."/>
            <person name="Quail M.A."/>
            <person name="Urushihara H."/>
            <person name="Hernandez J."/>
            <person name="Rabbinowitsch E."/>
            <person name="Steffen D."/>
            <person name="Sanders M."/>
            <person name="Ma J."/>
            <person name="Kohara Y."/>
            <person name="Sharp S."/>
            <person name="Simmonds M."/>
            <person name="Spiegler S."/>
            <person name="Tivey A."/>
            <person name="Sugano S."/>
            <person name="White B."/>
            <person name="Walker D."/>
            <person name="Woodward J."/>
            <person name="Winckler T."/>
            <person name="Tanaka Y."/>
            <person name="Shaulsky G."/>
            <person name="Schleicher M."/>
            <person name="Weinstock G."/>
            <person name="Rosenthal A."/>
            <person name="Cox E.C."/>
            <person name="Chisholm R.L."/>
            <person name="Gibbs R."/>
            <person name="Loomis W.F."/>
            <person name="Platzer M."/>
            <person name="Kay R.R."/>
            <person name="Williams J."/>
            <person name="Dear P.H."/>
            <person name="Noegel A.A."/>
            <person name="Barrell B."/>
            <person name="Kuspa A."/>
        </authorList>
    </citation>
    <scope>NUCLEOTIDE SEQUENCE [LARGE SCALE GENOMIC DNA]</scope>
    <source>
        <strain evidence="1 2">AX4</strain>
    </source>
</reference>
<dbReference type="EMBL" id="AAFI02000085">
    <property type="protein sequence ID" value="EAL64335.1"/>
    <property type="molecule type" value="Genomic_DNA"/>
</dbReference>
<gene>
    <name evidence="1" type="ORF">DDB_G0286319</name>
</gene>
<dbReference type="InParanoid" id="Q54M05"/>
<keyword evidence="2" id="KW-1185">Reference proteome</keyword>
<evidence type="ECO:0000313" key="1">
    <source>
        <dbReference type="EMBL" id="EAL64335.1"/>
    </source>
</evidence>
<sequence>MKYHIQLINQNSPPHVPKLEDPTLTVDEYIEFCVNNQFKCGNYNIPMAFHGVDDKLPFRYLD</sequence>
<organism evidence="1 2">
    <name type="scientific">Dictyostelium discoideum</name>
    <name type="common">Social amoeba</name>
    <dbReference type="NCBI Taxonomy" id="44689"/>
    <lineage>
        <taxon>Eukaryota</taxon>
        <taxon>Amoebozoa</taxon>
        <taxon>Evosea</taxon>
        <taxon>Eumycetozoa</taxon>
        <taxon>Dictyostelia</taxon>
        <taxon>Dictyosteliales</taxon>
        <taxon>Dictyosteliaceae</taxon>
        <taxon>Dictyostelium</taxon>
    </lineage>
</organism>
<comment type="caution">
    <text evidence="1">The sequence shown here is derived from an EMBL/GenBank/DDBJ whole genome shotgun (WGS) entry which is preliminary data.</text>
</comment>
<dbReference type="GeneID" id="8625540"/>
<name>Q54M05_DICDI</name>
<dbReference type="RefSeq" id="XP_637826.1">
    <property type="nucleotide sequence ID" value="XM_632734.1"/>
</dbReference>
<evidence type="ECO:0000313" key="2">
    <source>
        <dbReference type="Proteomes" id="UP000002195"/>
    </source>
</evidence>